<organism evidence="3 4">
    <name type="scientific">Saccharopolyspora taberi</name>
    <dbReference type="NCBI Taxonomy" id="60895"/>
    <lineage>
        <taxon>Bacteria</taxon>
        <taxon>Bacillati</taxon>
        <taxon>Actinomycetota</taxon>
        <taxon>Actinomycetes</taxon>
        <taxon>Pseudonocardiales</taxon>
        <taxon>Pseudonocardiaceae</taxon>
        <taxon>Saccharopolyspora</taxon>
    </lineage>
</organism>
<protein>
    <submittedName>
        <fullName evidence="3">Membrane protein</fullName>
    </submittedName>
</protein>
<evidence type="ECO:0000313" key="3">
    <source>
        <dbReference type="EMBL" id="GAA2792086.1"/>
    </source>
</evidence>
<evidence type="ECO:0000259" key="2">
    <source>
        <dbReference type="Pfam" id="PF09335"/>
    </source>
</evidence>
<sequence length="162" mass="17351">MIGWLLATAGTAALGSVFPLVNIELYLLGVISSGTGPAWWALGLAAAVGQVTGKTLFYLAGKGSFTLGERLGRMTRARKGSRWADWMQRFHQRVEQRPWWGVGVLFVSAIPGLPPFTLMSFAAGAAGIRIAQYLLASLAGRGLHFLIVAAAPELIHQLPFFG</sequence>
<feature type="transmembrane region" description="Helical" evidence="1">
    <location>
        <begin position="38"/>
        <end position="60"/>
    </location>
</feature>
<evidence type="ECO:0000256" key="1">
    <source>
        <dbReference type="SAM" id="Phobius"/>
    </source>
</evidence>
<name>A0ABN3VFT8_9PSEU</name>
<gene>
    <name evidence="3" type="ORF">GCM10010470_28560</name>
</gene>
<dbReference type="Pfam" id="PF09335">
    <property type="entry name" value="VTT_dom"/>
    <property type="match status" value="1"/>
</dbReference>
<keyword evidence="1" id="KW-1133">Transmembrane helix</keyword>
<proteinExistence type="predicted"/>
<feature type="domain" description="VTT" evidence="2">
    <location>
        <begin position="29"/>
        <end position="149"/>
    </location>
</feature>
<dbReference type="EMBL" id="BAAAUX010000014">
    <property type="protein sequence ID" value="GAA2792086.1"/>
    <property type="molecule type" value="Genomic_DNA"/>
</dbReference>
<accession>A0ABN3VFT8</accession>
<dbReference type="Proteomes" id="UP001500979">
    <property type="component" value="Unassembled WGS sequence"/>
</dbReference>
<keyword evidence="4" id="KW-1185">Reference proteome</keyword>
<evidence type="ECO:0000313" key="4">
    <source>
        <dbReference type="Proteomes" id="UP001500979"/>
    </source>
</evidence>
<dbReference type="RefSeq" id="WP_344680137.1">
    <property type="nucleotide sequence ID" value="NZ_BAAAUX010000014.1"/>
</dbReference>
<comment type="caution">
    <text evidence="3">The sequence shown here is derived from an EMBL/GenBank/DDBJ whole genome shotgun (WGS) entry which is preliminary data.</text>
</comment>
<feature type="transmembrane region" description="Helical" evidence="1">
    <location>
        <begin position="130"/>
        <end position="151"/>
    </location>
</feature>
<reference evidence="3 4" key="1">
    <citation type="journal article" date="2019" name="Int. J. Syst. Evol. Microbiol.">
        <title>The Global Catalogue of Microorganisms (GCM) 10K type strain sequencing project: providing services to taxonomists for standard genome sequencing and annotation.</title>
        <authorList>
            <consortium name="The Broad Institute Genomics Platform"/>
            <consortium name="The Broad Institute Genome Sequencing Center for Infectious Disease"/>
            <person name="Wu L."/>
            <person name="Ma J."/>
        </authorList>
    </citation>
    <scope>NUCLEOTIDE SEQUENCE [LARGE SCALE GENOMIC DNA]</scope>
    <source>
        <strain evidence="3 4">JCM 9383</strain>
    </source>
</reference>
<dbReference type="InterPro" id="IPR032816">
    <property type="entry name" value="VTT_dom"/>
</dbReference>
<keyword evidence="1" id="KW-0812">Transmembrane</keyword>
<feature type="transmembrane region" description="Helical" evidence="1">
    <location>
        <begin position="99"/>
        <end position="124"/>
    </location>
</feature>
<keyword evidence="1" id="KW-0472">Membrane</keyword>